<organism evidence="1 2">
    <name type="scientific">Batillaria attramentaria</name>
    <dbReference type="NCBI Taxonomy" id="370345"/>
    <lineage>
        <taxon>Eukaryota</taxon>
        <taxon>Metazoa</taxon>
        <taxon>Spiralia</taxon>
        <taxon>Lophotrochozoa</taxon>
        <taxon>Mollusca</taxon>
        <taxon>Gastropoda</taxon>
        <taxon>Caenogastropoda</taxon>
        <taxon>Sorbeoconcha</taxon>
        <taxon>Cerithioidea</taxon>
        <taxon>Batillariidae</taxon>
        <taxon>Batillaria</taxon>
    </lineage>
</organism>
<sequence>MIRRQQVGGLAAFLVLNESRHVMILNNCTDANTLTPPPTILTPIRPPPNPITAPASLNTFRKPFFPKPNFPTTLVV</sequence>
<feature type="non-terminal residue" evidence="1">
    <location>
        <position position="76"/>
    </location>
</feature>
<dbReference type="EMBL" id="JACVVK020000015">
    <property type="protein sequence ID" value="KAK7504390.1"/>
    <property type="molecule type" value="Genomic_DNA"/>
</dbReference>
<dbReference type="AlphaFoldDB" id="A0ABD0LYX1"/>
<accession>A0ABD0LYX1</accession>
<gene>
    <name evidence="1" type="ORF">BaRGS_00004256</name>
</gene>
<protein>
    <submittedName>
        <fullName evidence="1">Uncharacterized protein</fullName>
    </submittedName>
</protein>
<evidence type="ECO:0000313" key="2">
    <source>
        <dbReference type="Proteomes" id="UP001519460"/>
    </source>
</evidence>
<dbReference type="Proteomes" id="UP001519460">
    <property type="component" value="Unassembled WGS sequence"/>
</dbReference>
<evidence type="ECO:0000313" key="1">
    <source>
        <dbReference type="EMBL" id="KAK7504390.1"/>
    </source>
</evidence>
<keyword evidence="2" id="KW-1185">Reference proteome</keyword>
<reference evidence="1 2" key="1">
    <citation type="journal article" date="2023" name="Sci. Data">
        <title>Genome assembly of the Korean intertidal mud-creeper Batillaria attramentaria.</title>
        <authorList>
            <person name="Patra A.K."/>
            <person name="Ho P.T."/>
            <person name="Jun S."/>
            <person name="Lee S.J."/>
            <person name="Kim Y."/>
            <person name="Won Y.J."/>
        </authorList>
    </citation>
    <scope>NUCLEOTIDE SEQUENCE [LARGE SCALE GENOMIC DNA]</scope>
    <source>
        <strain evidence="1">Wonlab-2016</strain>
    </source>
</reference>
<name>A0ABD0LYX1_9CAEN</name>
<proteinExistence type="predicted"/>
<comment type="caution">
    <text evidence="1">The sequence shown here is derived from an EMBL/GenBank/DDBJ whole genome shotgun (WGS) entry which is preliminary data.</text>
</comment>